<dbReference type="RefSeq" id="WP_093373363.1">
    <property type="nucleotide sequence ID" value="NZ_FOQA01000010.1"/>
</dbReference>
<evidence type="ECO:0000313" key="3">
    <source>
        <dbReference type="Proteomes" id="UP000199287"/>
    </source>
</evidence>
<sequence length="249" mass="29101">MPRQARKKSNTGIYHVMLKGIDDRNLFLEEGDRKKFLTQLFQAQKKSGFQLLAYCLMDNHIHLLMEEMEDLGTVMKRITVGYVLWHNHQYGRAGHLFQNRYRSEPVENDTSLVAVARYIHQNPIKAGMTKKADNYTWSSYRQYLEAYHGKSTHLSTDRIMGYFQSKKQFEIFMNQQNEEKYLGFEVAGKMTDSQLLVLIQQEYQRSPSELGTDKCRELIRDLYQQKRGSIRQLARVFGVSKGVVEGAVK</sequence>
<dbReference type="GO" id="GO:0006313">
    <property type="term" value="P:DNA transposition"/>
    <property type="evidence" value="ECO:0007669"/>
    <property type="project" value="InterPro"/>
</dbReference>
<dbReference type="Proteomes" id="UP000199287">
    <property type="component" value="Unassembled WGS sequence"/>
</dbReference>
<dbReference type="PANTHER" id="PTHR34322">
    <property type="entry name" value="TRANSPOSASE, Y1_TNP DOMAIN-CONTAINING"/>
    <property type="match status" value="1"/>
</dbReference>
<dbReference type="GO" id="GO:0004803">
    <property type="term" value="F:transposase activity"/>
    <property type="evidence" value="ECO:0007669"/>
    <property type="project" value="InterPro"/>
</dbReference>
<dbReference type="GO" id="GO:0003677">
    <property type="term" value="F:DNA binding"/>
    <property type="evidence" value="ECO:0007669"/>
    <property type="project" value="InterPro"/>
</dbReference>
<gene>
    <name evidence="2" type="ORF">SAMN05192551_11031</name>
</gene>
<organism evidence="2 3">
    <name type="scientific">Tindallia magadiensis</name>
    <dbReference type="NCBI Taxonomy" id="69895"/>
    <lineage>
        <taxon>Bacteria</taxon>
        <taxon>Bacillati</taxon>
        <taxon>Bacillota</taxon>
        <taxon>Clostridia</taxon>
        <taxon>Peptostreptococcales</taxon>
        <taxon>Tindalliaceae</taxon>
        <taxon>Tindallia</taxon>
    </lineage>
</organism>
<name>A0A1I3GSI4_9FIRM</name>
<dbReference type="Pfam" id="PF01797">
    <property type="entry name" value="Y1_Tnp"/>
    <property type="match status" value="1"/>
</dbReference>
<dbReference type="SUPFAM" id="SSF143422">
    <property type="entry name" value="Transposase IS200-like"/>
    <property type="match status" value="1"/>
</dbReference>
<accession>A0A1I3GSI4</accession>
<dbReference type="PANTHER" id="PTHR34322:SF2">
    <property type="entry name" value="TRANSPOSASE IS200-LIKE DOMAIN-CONTAINING PROTEIN"/>
    <property type="match status" value="1"/>
</dbReference>
<dbReference type="Gene3D" id="3.30.70.1290">
    <property type="entry name" value="Transposase IS200-like"/>
    <property type="match status" value="1"/>
</dbReference>
<evidence type="ECO:0000259" key="1">
    <source>
        <dbReference type="SMART" id="SM01321"/>
    </source>
</evidence>
<keyword evidence="3" id="KW-1185">Reference proteome</keyword>
<protein>
    <submittedName>
        <fullName evidence="2">REP element-mobilizing transposase RayT</fullName>
    </submittedName>
</protein>
<dbReference type="STRING" id="69895.SAMN05192551_11031"/>
<dbReference type="AlphaFoldDB" id="A0A1I3GSI4"/>
<proteinExistence type="predicted"/>
<dbReference type="InterPro" id="IPR002686">
    <property type="entry name" value="Transposase_17"/>
</dbReference>
<feature type="domain" description="Transposase IS200-like" evidence="1">
    <location>
        <begin position="9"/>
        <end position="122"/>
    </location>
</feature>
<dbReference type="InterPro" id="IPR036515">
    <property type="entry name" value="Transposase_17_sf"/>
</dbReference>
<dbReference type="EMBL" id="FOQA01000010">
    <property type="protein sequence ID" value="SFI26407.1"/>
    <property type="molecule type" value="Genomic_DNA"/>
</dbReference>
<evidence type="ECO:0000313" key="2">
    <source>
        <dbReference type="EMBL" id="SFI26407.1"/>
    </source>
</evidence>
<reference evidence="3" key="1">
    <citation type="submission" date="2016-10" db="EMBL/GenBank/DDBJ databases">
        <authorList>
            <person name="Varghese N."/>
            <person name="Submissions S."/>
        </authorList>
    </citation>
    <scope>NUCLEOTIDE SEQUENCE [LARGE SCALE GENOMIC DNA]</scope>
    <source>
        <strain evidence="3">Z-7934</strain>
    </source>
</reference>
<dbReference type="OrthoDB" id="9788881at2"/>
<dbReference type="SMART" id="SM01321">
    <property type="entry name" value="Y1_Tnp"/>
    <property type="match status" value="1"/>
</dbReference>